<name>A0ABZ1DB71_9TREE</name>
<feature type="compositionally biased region" description="Polar residues" evidence="1">
    <location>
        <begin position="94"/>
        <end position="110"/>
    </location>
</feature>
<feature type="compositionally biased region" description="Basic residues" evidence="1">
    <location>
        <begin position="240"/>
        <end position="254"/>
    </location>
</feature>
<dbReference type="EMBL" id="CP141890">
    <property type="protein sequence ID" value="WRT70221.1"/>
    <property type="molecule type" value="Genomic_DNA"/>
</dbReference>
<feature type="region of interest" description="Disordered" evidence="1">
    <location>
        <begin position="94"/>
        <end position="295"/>
    </location>
</feature>
<proteinExistence type="predicted"/>
<organism evidence="2 3">
    <name type="scientific">Kwoniella shivajii</name>
    <dbReference type="NCBI Taxonomy" id="564305"/>
    <lineage>
        <taxon>Eukaryota</taxon>
        <taxon>Fungi</taxon>
        <taxon>Dikarya</taxon>
        <taxon>Basidiomycota</taxon>
        <taxon>Agaricomycotina</taxon>
        <taxon>Tremellomycetes</taxon>
        <taxon>Tremellales</taxon>
        <taxon>Cryptococcaceae</taxon>
        <taxon>Kwoniella</taxon>
    </lineage>
</organism>
<dbReference type="GeneID" id="87959346"/>
<dbReference type="RefSeq" id="XP_062794960.1">
    <property type="nucleotide sequence ID" value="XM_062938909.1"/>
</dbReference>
<feature type="compositionally biased region" description="Basic and acidic residues" evidence="1">
    <location>
        <begin position="153"/>
        <end position="169"/>
    </location>
</feature>
<evidence type="ECO:0000313" key="3">
    <source>
        <dbReference type="Proteomes" id="UP001329825"/>
    </source>
</evidence>
<feature type="compositionally biased region" description="Polar residues" evidence="1">
    <location>
        <begin position="117"/>
        <end position="131"/>
    </location>
</feature>
<evidence type="ECO:0000313" key="2">
    <source>
        <dbReference type="EMBL" id="WRT70221.1"/>
    </source>
</evidence>
<reference evidence="2 3" key="1">
    <citation type="submission" date="2024-01" db="EMBL/GenBank/DDBJ databases">
        <title>Comparative genomics of Cryptococcus and Kwoniella reveals pathogenesis evolution and contrasting modes of karyotype evolution via chromosome fusion or intercentromeric recombination.</title>
        <authorList>
            <person name="Coelho M.A."/>
            <person name="David-Palma M."/>
            <person name="Shea T."/>
            <person name="Bowers K."/>
            <person name="McGinley-Smith S."/>
            <person name="Mohammad A.W."/>
            <person name="Gnirke A."/>
            <person name="Yurkov A.M."/>
            <person name="Nowrousian M."/>
            <person name="Sun S."/>
            <person name="Cuomo C.A."/>
            <person name="Heitman J."/>
        </authorList>
    </citation>
    <scope>NUCLEOTIDE SEQUENCE [LARGE SCALE GENOMIC DNA]</scope>
    <source>
        <strain evidence="2">CBS 11374</strain>
    </source>
</reference>
<dbReference type="Proteomes" id="UP001329825">
    <property type="component" value="Chromosome 10"/>
</dbReference>
<keyword evidence="3" id="KW-1185">Reference proteome</keyword>
<protein>
    <submittedName>
        <fullName evidence="2">Uncharacterized protein</fullName>
    </submittedName>
</protein>
<sequence>MGVCYSTHNSADCCCDDPCCGPICDCCCDRRRFYPWGPRVIGPPPILPIYPPGNIGIGPGPIIIQPTPIPPPIIPYPSTRSYFSQVPVHVPISNHNTSYPPTSQKVYSSPPQLPRYPSNQQRPQLHDQQSYLGPPAESPAAVRPTHRSSSRQSYEHQHRDRRYSLEERVTGYSPTPHHRHLTPEPSSHRPYHYRSASTSDRLPDHHQIVVYQEGEGSSSEERQKYSRPIHRGSASTSAQPHHHHQQHHHRHRQKSNGQVYLSLGDNVPNPPRRSFDHSSREHPDRPQHRPSSVQH</sequence>
<gene>
    <name evidence="2" type="ORF">IL334_007216</name>
</gene>
<evidence type="ECO:0000256" key="1">
    <source>
        <dbReference type="SAM" id="MobiDB-lite"/>
    </source>
</evidence>
<feature type="compositionally biased region" description="Basic and acidic residues" evidence="1">
    <location>
        <begin position="273"/>
        <end position="287"/>
    </location>
</feature>
<accession>A0ABZ1DB71</accession>